<reference evidence="7 8" key="2">
    <citation type="journal article" date="2008" name="Nature">
        <title>The Phaeodactylum genome reveals the evolutionary history of diatom genomes.</title>
        <authorList>
            <person name="Bowler C."/>
            <person name="Allen A.E."/>
            <person name="Badger J.H."/>
            <person name="Grimwood J."/>
            <person name="Jabbari K."/>
            <person name="Kuo A."/>
            <person name="Maheswari U."/>
            <person name="Martens C."/>
            <person name="Maumus F."/>
            <person name="Otillar R.P."/>
            <person name="Rayko E."/>
            <person name="Salamov A."/>
            <person name="Vandepoele K."/>
            <person name="Beszteri B."/>
            <person name="Gruber A."/>
            <person name="Heijde M."/>
            <person name="Katinka M."/>
            <person name="Mock T."/>
            <person name="Valentin K."/>
            <person name="Verret F."/>
            <person name="Berges J.A."/>
            <person name="Brownlee C."/>
            <person name="Cadoret J.P."/>
            <person name="Chiovitti A."/>
            <person name="Choi C.J."/>
            <person name="Coesel S."/>
            <person name="De Martino A."/>
            <person name="Detter J.C."/>
            <person name="Durkin C."/>
            <person name="Falciatore A."/>
            <person name="Fournet J."/>
            <person name="Haruta M."/>
            <person name="Huysman M.J."/>
            <person name="Jenkins B.D."/>
            <person name="Jiroutova K."/>
            <person name="Jorgensen R.E."/>
            <person name="Joubert Y."/>
            <person name="Kaplan A."/>
            <person name="Kroger N."/>
            <person name="Kroth P.G."/>
            <person name="La Roche J."/>
            <person name="Lindquist E."/>
            <person name="Lommer M."/>
            <person name="Martin-Jezequel V."/>
            <person name="Lopez P.J."/>
            <person name="Lucas S."/>
            <person name="Mangogna M."/>
            <person name="McGinnis K."/>
            <person name="Medlin L.K."/>
            <person name="Montsant A."/>
            <person name="Oudot-Le Secq M.P."/>
            <person name="Napoli C."/>
            <person name="Obornik M."/>
            <person name="Parker M.S."/>
            <person name="Petit J.L."/>
            <person name="Porcel B.M."/>
            <person name="Poulsen N."/>
            <person name="Robison M."/>
            <person name="Rychlewski L."/>
            <person name="Rynearson T.A."/>
            <person name="Schmutz J."/>
            <person name="Shapiro H."/>
            <person name="Siaut M."/>
            <person name="Stanley M."/>
            <person name="Sussman M.R."/>
            <person name="Taylor A.R."/>
            <person name="Vardi A."/>
            <person name="von Dassow P."/>
            <person name="Vyverman W."/>
            <person name="Willis A."/>
            <person name="Wyrwicz L.S."/>
            <person name="Rokhsar D.S."/>
            <person name="Weissenbach J."/>
            <person name="Armbrust E.V."/>
            <person name="Green B.R."/>
            <person name="Van de Peer Y."/>
            <person name="Grigoriev I.V."/>
        </authorList>
    </citation>
    <scope>NUCLEOTIDE SEQUENCE [LARGE SCALE GENOMIC DNA]</scope>
    <source>
        <strain evidence="7 8">CCMP1335</strain>
    </source>
</reference>
<evidence type="ECO:0000256" key="3">
    <source>
        <dbReference type="ARBA" id="ARBA00022741"/>
    </source>
</evidence>
<dbReference type="OMA" id="HCLEVEA"/>
<dbReference type="GO" id="GO:0004683">
    <property type="term" value="F:calcium/calmodulin-dependent protein kinase activity"/>
    <property type="evidence" value="ECO:0000318"/>
    <property type="project" value="GO_Central"/>
</dbReference>
<dbReference type="RefSeq" id="XP_002288202.1">
    <property type="nucleotide sequence ID" value="XM_002288166.1"/>
</dbReference>
<dbReference type="EMBL" id="CM000640">
    <property type="protein sequence ID" value="EED93638.1"/>
    <property type="molecule type" value="Genomic_DNA"/>
</dbReference>
<dbReference type="Proteomes" id="UP000001449">
    <property type="component" value="Chromosome 3"/>
</dbReference>
<keyword evidence="2" id="KW-0808">Transferase</keyword>
<feature type="non-terminal residue" evidence="7">
    <location>
        <position position="1"/>
    </location>
</feature>
<evidence type="ECO:0000259" key="6">
    <source>
        <dbReference type="PROSITE" id="PS50011"/>
    </source>
</evidence>
<dbReference type="GO" id="GO:0009931">
    <property type="term" value="F:calcium-dependent protein serine/threonine kinase activity"/>
    <property type="evidence" value="ECO:0000318"/>
    <property type="project" value="GO_Central"/>
</dbReference>
<dbReference type="eggNOG" id="KOG0032">
    <property type="taxonomic scope" value="Eukaryota"/>
</dbReference>
<evidence type="ECO:0000256" key="1">
    <source>
        <dbReference type="ARBA" id="ARBA00022527"/>
    </source>
</evidence>
<dbReference type="Gene3D" id="1.10.510.10">
    <property type="entry name" value="Transferase(Phosphotransferase) domain 1"/>
    <property type="match status" value="1"/>
</dbReference>
<dbReference type="FunFam" id="3.30.200.20:FF:000880">
    <property type="entry name" value="Predicted protein"/>
    <property type="match status" value="1"/>
</dbReference>
<reference evidence="7 8" key="1">
    <citation type="journal article" date="2004" name="Science">
        <title>The genome of the diatom Thalassiosira pseudonana: ecology, evolution, and metabolism.</title>
        <authorList>
            <person name="Armbrust E.V."/>
            <person name="Berges J.A."/>
            <person name="Bowler C."/>
            <person name="Green B.R."/>
            <person name="Martinez D."/>
            <person name="Putnam N.H."/>
            <person name="Zhou S."/>
            <person name="Allen A.E."/>
            <person name="Apt K.E."/>
            <person name="Bechner M."/>
            <person name="Brzezinski M.A."/>
            <person name="Chaal B.K."/>
            <person name="Chiovitti A."/>
            <person name="Davis A.K."/>
            <person name="Demarest M.S."/>
            <person name="Detter J.C."/>
            <person name="Glavina T."/>
            <person name="Goodstein D."/>
            <person name="Hadi M.Z."/>
            <person name="Hellsten U."/>
            <person name="Hildebrand M."/>
            <person name="Jenkins B.D."/>
            <person name="Jurka J."/>
            <person name="Kapitonov V.V."/>
            <person name="Kroger N."/>
            <person name="Lau W.W."/>
            <person name="Lane T.W."/>
            <person name="Larimer F.W."/>
            <person name="Lippmeier J.C."/>
            <person name="Lucas S."/>
            <person name="Medina M."/>
            <person name="Montsant A."/>
            <person name="Obornik M."/>
            <person name="Parker M.S."/>
            <person name="Palenik B."/>
            <person name="Pazour G.J."/>
            <person name="Richardson P.M."/>
            <person name="Rynearson T.A."/>
            <person name="Saito M.A."/>
            <person name="Schwartz D.C."/>
            <person name="Thamatrakoln K."/>
            <person name="Valentin K."/>
            <person name="Vardi A."/>
            <person name="Wilkerson F.P."/>
            <person name="Rokhsar D.S."/>
        </authorList>
    </citation>
    <scope>NUCLEOTIDE SEQUENCE [LARGE SCALE GENOMIC DNA]</scope>
    <source>
        <strain evidence="7 8">CCMP1335</strain>
    </source>
</reference>
<dbReference type="InterPro" id="IPR011009">
    <property type="entry name" value="Kinase-like_dom_sf"/>
</dbReference>
<dbReference type="InterPro" id="IPR000719">
    <property type="entry name" value="Prot_kinase_dom"/>
</dbReference>
<dbReference type="AlphaFoldDB" id="B8BX34"/>
<dbReference type="STRING" id="35128.B8BX34"/>
<dbReference type="PIRSF" id="PIRSF000654">
    <property type="entry name" value="Integrin-linked_kinase"/>
    <property type="match status" value="1"/>
</dbReference>
<dbReference type="GO" id="GO:0005516">
    <property type="term" value="F:calmodulin binding"/>
    <property type="evidence" value="ECO:0000318"/>
    <property type="project" value="GO_Central"/>
</dbReference>
<dbReference type="HOGENOM" id="CLU_000288_63_0_1"/>
<evidence type="ECO:0000313" key="7">
    <source>
        <dbReference type="EMBL" id="EED93638.1"/>
    </source>
</evidence>
<accession>B8BX34</accession>
<keyword evidence="4" id="KW-0418">Kinase</keyword>
<dbReference type="InterPro" id="IPR050205">
    <property type="entry name" value="CDPK_Ser/Thr_kinases"/>
</dbReference>
<dbReference type="Pfam" id="PF00069">
    <property type="entry name" value="Pkinase"/>
    <property type="match status" value="1"/>
</dbReference>
<gene>
    <name evidence="7" type="ORF">THAPSDRAFT_32738</name>
</gene>
<dbReference type="Gene3D" id="3.30.200.20">
    <property type="entry name" value="Phosphorylase Kinase, domain 1"/>
    <property type="match status" value="1"/>
</dbReference>
<proteinExistence type="predicted"/>
<dbReference type="InterPro" id="IPR008271">
    <property type="entry name" value="Ser/Thr_kinase_AS"/>
</dbReference>
<dbReference type="PANTHER" id="PTHR24349">
    <property type="entry name" value="SERINE/THREONINE-PROTEIN KINASE"/>
    <property type="match status" value="1"/>
</dbReference>
<dbReference type="GeneID" id="7441752"/>
<dbReference type="GO" id="GO:0005524">
    <property type="term" value="F:ATP binding"/>
    <property type="evidence" value="ECO:0007669"/>
    <property type="project" value="UniProtKB-KW"/>
</dbReference>
<dbReference type="PaxDb" id="35128-Thaps32738"/>
<dbReference type="InParanoid" id="B8BX34"/>
<keyword evidence="8" id="KW-1185">Reference proteome</keyword>
<evidence type="ECO:0000256" key="2">
    <source>
        <dbReference type="ARBA" id="ARBA00022679"/>
    </source>
</evidence>
<organism evidence="7 8">
    <name type="scientific">Thalassiosira pseudonana</name>
    <name type="common">Marine diatom</name>
    <name type="synonym">Cyclotella nana</name>
    <dbReference type="NCBI Taxonomy" id="35128"/>
    <lineage>
        <taxon>Eukaryota</taxon>
        <taxon>Sar</taxon>
        <taxon>Stramenopiles</taxon>
        <taxon>Ochrophyta</taxon>
        <taxon>Bacillariophyta</taxon>
        <taxon>Coscinodiscophyceae</taxon>
        <taxon>Thalassiosirophycidae</taxon>
        <taxon>Thalassiosirales</taxon>
        <taxon>Thalassiosiraceae</taxon>
        <taxon>Thalassiosira</taxon>
    </lineage>
</organism>
<name>B8BX34_THAPS</name>
<dbReference type="PROSITE" id="PS50011">
    <property type="entry name" value="PROTEIN_KINASE_DOM"/>
    <property type="match status" value="1"/>
</dbReference>
<dbReference type="GO" id="GO:0005737">
    <property type="term" value="C:cytoplasm"/>
    <property type="evidence" value="ECO:0000318"/>
    <property type="project" value="GO_Central"/>
</dbReference>
<evidence type="ECO:0000256" key="5">
    <source>
        <dbReference type="ARBA" id="ARBA00022840"/>
    </source>
</evidence>
<dbReference type="GO" id="GO:0035556">
    <property type="term" value="P:intracellular signal transduction"/>
    <property type="evidence" value="ECO:0000318"/>
    <property type="project" value="GO_Central"/>
</dbReference>
<dbReference type="SUPFAM" id="SSF56112">
    <property type="entry name" value="Protein kinase-like (PK-like)"/>
    <property type="match status" value="1"/>
</dbReference>
<dbReference type="SMART" id="SM00220">
    <property type="entry name" value="S_TKc"/>
    <property type="match status" value="1"/>
</dbReference>
<dbReference type="FunFam" id="1.10.510.10:FF:001413">
    <property type="entry name" value="Predicted protein"/>
    <property type="match status" value="1"/>
</dbReference>
<dbReference type="KEGG" id="tps:THAPSDRAFT_32738"/>
<feature type="domain" description="Protein kinase" evidence="6">
    <location>
        <begin position="1"/>
        <end position="261"/>
    </location>
</feature>
<dbReference type="GO" id="GO:0005634">
    <property type="term" value="C:nucleus"/>
    <property type="evidence" value="ECO:0000318"/>
    <property type="project" value="GO_Central"/>
</dbReference>
<keyword evidence="5" id="KW-0067">ATP-binding</keyword>
<evidence type="ECO:0000256" key="4">
    <source>
        <dbReference type="ARBA" id="ARBA00022777"/>
    </source>
</evidence>
<dbReference type="PROSITE" id="PS00108">
    <property type="entry name" value="PROTEIN_KINASE_ST"/>
    <property type="match status" value="1"/>
</dbReference>
<sequence>VLSQVTGYGVAGSVHPCIHRDTCEMYAVKCIKKSDVKRPDRIKREVEFLSEVNHPNIIRIKTVFEDDKHCNIVTEMCHGGELFDQIVAKAGPNGCFQEKEATRVIESLLSAVSYLHKHDIVHRDIKPENIMFYEQDYSELSTIKLIDFGLSIRHGARQKPLSNVVGTAYYMAPELLRGSYGRSCDVWSVGVISYVLLSGLPPFNAPNDSSIMNLIRRGEYSMSGRVWEGISDNGKDFVKRLMQVDPNKRLNASEALHHPWLRDVAMWSHNHDSKVTRS</sequence>
<keyword evidence="3" id="KW-0547">Nucleotide-binding</keyword>
<evidence type="ECO:0000313" key="8">
    <source>
        <dbReference type="Proteomes" id="UP000001449"/>
    </source>
</evidence>
<protein>
    <recommendedName>
        <fullName evidence="6">Protein kinase domain-containing protein</fullName>
    </recommendedName>
</protein>
<dbReference type="CDD" id="cd05117">
    <property type="entry name" value="STKc_CAMK"/>
    <property type="match status" value="1"/>
</dbReference>
<keyword evidence="1" id="KW-0723">Serine/threonine-protein kinase</keyword>